<name>A0A2G5SZD1_9PELO</name>
<feature type="chain" id="PRO_5013774664" evidence="1">
    <location>
        <begin position="24"/>
        <end position="259"/>
    </location>
</feature>
<proteinExistence type="predicted"/>
<accession>A0A2G5SZD1</accession>
<reference evidence="3" key="1">
    <citation type="submission" date="2017-10" db="EMBL/GenBank/DDBJ databases">
        <title>Rapid genome shrinkage in a self-fertile nematode reveals novel sperm competition proteins.</title>
        <authorList>
            <person name="Yin D."/>
            <person name="Schwarz E.M."/>
            <person name="Thomas C.G."/>
            <person name="Felde R.L."/>
            <person name="Korf I.F."/>
            <person name="Cutter A.D."/>
            <person name="Schartner C.M."/>
            <person name="Ralston E.J."/>
            <person name="Meyer B.J."/>
            <person name="Haag E.S."/>
        </authorList>
    </citation>
    <scope>NUCLEOTIDE SEQUENCE [LARGE SCALE GENOMIC DNA]</scope>
    <source>
        <strain evidence="3">JU1422</strain>
    </source>
</reference>
<evidence type="ECO:0000256" key="1">
    <source>
        <dbReference type="SAM" id="SignalP"/>
    </source>
</evidence>
<keyword evidence="1" id="KW-0732">Signal</keyword>
<evidence type="ECO:0000313" key="2">
    <source>
        <dbReference type="EMBL" id="PIC20303.1"/>
    </source>
</evidence>
<evidence type="ECO:0000313" key="3">
    <source>
        <dbReference type="Proteomes" id="UP000230233"/>
    </source>
</evidence>
<keyword evidence="3" id="KW-1185">Reference proteome</keyword>
<dbReference type="InterPro" id="IPR035291">
    <property type="entry name" value="DUF5354"/>
</dbReference>
<organism evidence="2 3">
    <name type="scientific">Caenorhabditis nigoni</name>
    <dbReference type="NCBI Taxonomy" id="1611254"/>
    <lineage>
        <taxon>Eukaryota</taxon>
        <taxon>Metazoa</taxon>
        <taxon>Ecdysozoa</taxon>
        <taxon>Nematoda</taxon>
        <taxon>Chromadorea</taxon>
        <taxon>Rhabditida</taxon>
        <taxon>Rhabditina</taxon>
        <taxon>Rhabditomorpha</taxon>
        <taxon>Rhabditoidea</taxon>
        <taxon>Rhabditidae</taxon>
        <taxon>Peloderinae</taxon>
        <taxon>Caenorhabditis</taxon>
    </lineage>
</organism>
<dbReference type="Proteomes" id="UP000230233">
    <property type="component" value="Chromosome X"/>
</dbReference>
<gene>
    <name evidence="2" type="primary">Cnig_chr_X.g25549</name>
    <name evidence="2" type="ORF">B9Z55_025549</name>
</gene>
<sequence>MNMKLTDMRLFIIATIAIAFVAASDEYNSTAAVTSEFNSTAAVPSVSSDNDTSTFGVIDDSSSDDFSSDENITSINTNANDIDTFEIVLDRFSDSLEKQRINSQARLKKLHARLQLVEDAFQEADRRIQCWEPNDPLNTTSGFILSKPIFTLCSYIPLINSKGNDFASFAVNGLELEFYDPLLSVFEDSEKDSEEDYKPIVLCALEKLQLHKPPHPPSTTMRCLCNQPGCNVPKPLEGFLKFNRNAVSKTNNGTTVTDH</sequence>
<feature type="signal peptide" evidence="1">
    <location>
        <begin position="1"/>
        <end position="23"/>
    </location>
</feature>
<dbReference type="EMBL" id="PDUG01000006">
    <property type="protein sequence ID" value="PIC20303.1"/>
    <property type="molecule type" value="Genomic_DNA"/>
</dbReference>
<dbReference type="OrthoDB" id="5888108at2759"/>
<dbReference type="PANTHER" id="PTHR31712:SF1">
    <property type="entry name" value="SECRETED PROTEIN"/>
    <property type="match status" value="1"/>
</dbReference>
<dbReference type="PANTHER" id="PTHR31712">
    <property type="entry name" value="DIETARY RESTRICTION OVER EXPRESSED"/>
    <property type="match status" value="1"/>
</dbReference>
<comment type="caution">
    <text evidence="2">The sequence shown here is derived from an EMBL/GenBank/DDBJ whole genome shotgun (WGS) entry which is preliminary data.</text>
</comment>
<dbReference type="Pfam" id="PF17305">
    <property type="entry name" value="DUF5354"/>
    <property type="match status" value="1"/>
</dbReference>
<dbReference type="AlphaFoldDB" id="A0A2G5SZD1"/>
<protein>
    <submittedName>
        <fullName evidence="2">Uncharacterized protein</fullName>
    </submittedName>
</protein>